<feature type="domain" description="Large ribosomal subunit protein uL11 C-terminal" evidence="9">
    <location>
        <begin position="88"/>
        <end position="157"/>
    </location>
</feature>
<evidence type="ECO:0000256" key="1">
    <source>
        <dbReference type="ARBA" id="ARBA00010537"/>
    </source>
</evidence>
<dbReference type="PANTHER" id="PTHR11661">
    <property type="entry name" value="60S RIBOSOMAL PROTEIN L12"/>
    <property type="match status" value="1"/>
</dbReference>
<dbReference type="Pfam" id="PF03946">
    <property type="entry name" value="Ribosomal_L11_N"/>
    <property type="match status" value="1"/>
</dbReference>
<evidence type="ECO:0000256" key="6">
    <source>
        <dbReference type="ARBA" id="ARBA00041455"/>
    </source>
</evidence>
<dbReference type="InterPro" id="IPR020784">
    <property type="entry name" value="Ribosomal_uL11_N"/>
</dbReference>
<name>A0A1B6CE75_9HEMI</name>
<dbReference type="SMART" id="SM00649">
    <property type="entry name" value="RL11"/>
    <property type="match status" value="1"/>
</dbReference>
<comment type="similarity">
    <text evidence="1 7">Belongs to the universal ribosomal protein uL11 family.</text>
</comment>
<dbReference type="GO" id="GO:0070180">
    <property type="term" value="F:large ribosomal subunit rRNA binding"/>
    <property type="evidence" value="ECO:0007669"/>
    <property type="project" value="TreeGrafter"/>
</dbReference>
<evidence type="ECO:0000313" key="11">
    <source>
        <dbReference type="EMBL" id="JAS11756.1"/>
    </source>
</evidence>
<dbReference type="PANTHER" id="PTHR11661:SF1">
    <property type="entry name" value="LARGE RIBOSOMAL SUBUNIT PROTEIN UL11M"/>
    <property type="match status" value="1"/>
</dbReference>
<organism evidence="11">
    <name type="scientific">Clastoptera arizonana</name>
    <name type="common">Arizona spittle bug</name>
    <dbReference type="NCBI Taxonomy" id="38151"/>
    <lineage>
        <taxon>Eukaryota</taxon>
        <taxon>Metazoa</taxon>
        <taxon>Ecdysozoa</taxon>
        <taxon>Arthropoda</taxon>
        <taxon>Hexapoda</taxon>
        <taxon>Insecta</taxon>
        <taxon>Pterygota</taxon>
        <taxon>Neoptera</taxon>
        <taxon>Paraneoptera</taxon>
        <taxon>Hemiptera</taxon>
        <taxon>Auchenorrhyncha</taxon>
        <taxon>Cercopoidea</taxon>
        <taxon>Clastopteridae</taxon>
        <taxon>Clastoptera</taxon>
    </lineage>
</organism>
<dbReference type="InterPro" id="IPR020783">
    <property type="entry name" value="Ribosomal_uL11_C"/>
</dbReference>
<dbReference type="Gene3D" id="3.30.1550.10">
    <property type="entry name" value="Ribosomal protein L11/L12, N-terminal domain"/>
    <property type="match status" value="1"/>
</dbReference>
<dbReference type="EMBL" id="GEDC01025542">
    <property type="protein sequence ID" value="JAS11756.1"/>
    <property type="molecule type" value="Transcribed_RNA"/>
</dbReference>
<protein>
    <recommendedName>
        <fullName evidence="5">Large ribosomal subunit protein uL11m</fullName>
    </recommendedName>
    <alternativeName>
        <fullName evidence="6">39S ribosomal protein L11, mitochondrial</fullName>
    </alternativeName>
</protein>
<dbReference type="HAMAP" id="MF_00736">
    <property type="entry name" value="Ribosomal_uL11"/>
    <property type="match status" value="1"/>
</dbReference>
<dbReference type="InterPro" id="IPR036769">
    <property type="entry name" value="Ribosomal_uL11_C_sf"/>
</dbReference>
<comment type="subunit">
    <text evidence="4">Component of the mitochondrial ribosome large subunit (39S) which comprises a 16S rRNA and about 50 distinct proteins.</text>
</comment>
<evidence type="ECO:0000256" key="4">
    <source>
        <dbReference type="ARBA" id="ARBA00038782"/>
    </source>
</evidence>
<dbReference type="GO" id="GO:0006412">
    <property type="term" value="P:translation"/>
    <property type="evidence" value="ECO:0007669"/>
    <property type="project" value="InterPro"/>
</dbReference>
<dbReference type="SUPFAM" id="SSF46906">
    <property type="entry name" value="Ribosomal protein L11, C-terminal domain"/>
    <property type="match status" value="1"/>
</dbReference>
<evidence type="ECO:0000256" key="2">
    <source>
        <dbReference type="ARBA" id="ARBA00022980"/>
    </source>
</evidence>
<dbReference type="Gene3D" id="1.10.10.250">
    <property type="entry name" value="Ribosomal protein L11, C-terminal domain"/>
    <property type="match status" value="1"/>
</dbReference>
<dbReference type="NCBIfam" id="TIGR01632">
    <property type="entry name" value="L11_bact"/>
    <property type="match status" value="1"/>
</dbReference>
<reference evidence="11" key="1">
    <citation type="submission" date="2015-12" db="EMBL/GenBank/DDBJ databases">
        <title>De novo transcriptome assembly of four potential Pierce s Disease insect vectors from Arizona vineyards.</title>
        <authorList>
            <person name="Tassone E.E."/>
        </authorList>
    </citation>
    <scope>NUCLEOTIDE SEQUENCE</scope>
</reference>
<accession>A0A1B6CE75</accession>
<dbReference type="FunFam" id="1.10.10.250:FF:000003">
    <property type="entry name" value="Mitochondrial ribosomal protein L11"/>
    <property type="match status" value="1"/>
</dbReference>
<dbReference type="GO" id="GO:0005762">
    <property type="term" value="C:mitochondrial large ribosomal subunit"/>
    <property type="evidence" value="ECO:0007669"/>
    <property type="project" value="TreeGrafter"/>
</dbReference>
<evidence type="ECO:0000256" key="3">
    <source>
        <dbReference type="ARBA" id="ARBA00023274"/>
    </source>
</evidence>
<dbReference type="GO" id="GO:0003735">
    <property type="term" value="F:structural constituent of ribosome"/>
    <property type="evidence" value="ECO:0007669"/>
    <property type="project" value="InterPro"/>
</dbReference>
<feature type="coiled-coil region" evidence="8">
    <location>
        <begin position="167"/>
        <end position="194"/>
    </location>
</feature>
<evidence type="ECO:0000256" key="7">
    <source>
        <dbReference type="RuleBase" id="RU003978"/>
    </source>
</evidence>
<gene>
    <name evidence="11" type="ORF">g.1001</name>
</gene>
<keyword evidence="8" id="KW-0175">Coiled coil</keyword>
<evidence type="ECO:0000256" key="8">
    <source>
        <dbReference type="SAM" id="Coils"/>
    </source>
</evidence>
<keyword evidence="2 7" id="KW-0689">Ribosomal protein</keyword>
<dbReference type="AlphaFoldDB" id="A0A1B6CE75"/>
<keyword evidence="3 7" id="KW-0687">Ribonucleoprotein</keyword>
<dbReference type="InterPro" id="IPR036796">
    <property type="entry name" value="Ribosomal_uL11_N_sf"/>
</dbReference>
<dbReference type="Pfam" id="PF00298">
    <property type="entry name" value="Ribosomal_L11"/>
    <property type="match status" value="1"/>
</dbReference>
<evidence type="ECO:0000259" key="9">
    <source>
        <dbReference type="Pfam" id="PF00298"/>
    </source>
</evidence>
<proteinExistence type="inferred from homology"/>
<evidence type="ECO:0000256" key="5">
    <source>
        <dbReference type="ARBA" id="ARBA00040104"/>
    </source>
</evidence>
<evidence type="ECO:0000259" key="10">
    <source>
        <dbReference type="Pfam" id="PF03946"/>
    </source>
</evidence>
<feature type="domain" description="Large ribosomal subunit protein uL11 N-terminal" evidence="10">
    <location>
        <begin position="24"/>
        <end position="82"/>
    </location>
</feature>
<sequence>MAKAGGNMRNLKKVVEKIVHENKIRTNIPAGMAAAGPPLGSMLGQRGLNIAAVCKDFNEKTKDIKTGVPIPTRIYVNSDRSYNIVTHQPPVTFFLKQAAGIQRASMEPAKEVCGMVTLKHVYEIARIKSSDPPLEEKSLEDICKMVIGIAHSCGIKVVKSLDPIEYQKFLEERKVIVEEQKKELQEKREAKLLRTA</sequence>
<dbReference type="CDD" id="cd00349">
    <property type="entry name" value="Ribosomal_L11"/>
    <property type="match status" value="1"/>
</dbReference>
<dbReference type="InterPro" id="IPR000911">
    <property type="entry name" value="Ribosomal_uL11"/>
</dbReference>
<dbReference type="SUPFAM" id="SSF54747">
    <property type="entry name" value="Ribosomal L11/L12e N-terminal domain"/>
    <property type="match status" value="1"/>
</dbReference>
<dbReference type="InterPro" id="IPR006519">
    <property type="entry name" value="Ribosomal_uL11_bac-typ"/>
</dbReference>